<evidence type="ECO:0000313" key="8">
    <source>
        <dbReference type="EMBL" id="UYU92058.1"/>
    </source>
</evidence>
<dbReference type="RefSeq" id="WP_048694667.1">
    <property type="nucleotide sequence ID" value="NZ_AP022660.1"/>
</dbReference>
<evidence type="ECO:0000313" key="2">
    <source>
        <dbReference type="EMBL" id="KAB4447450.1"/>
    </source>
</evidence>
<evidence type="ECO:0000313" key="9">
    <source>
        <dbReference type="Proteomes" id="UP000283616"/>
    </source>
</evidence>
<evidence type="ECO:0000313" key="12">
    <source>
        <dbReference type="Proteomes" id="UP000500882"/>
    </source>
</evidence>
<dbReference type="Proteomes" id="UP001162960">
    <property type="component" value="Chromosome"/>
</dbReference>
<protein>
    <submittedName>
        <fullName evidence="3">Sulfate transporter</fullName>
    </submittedName>
</protein>
<reference evidence="6 13" key="4">
    <citation type="submission" date="2021-06" db="EMBL/GenBank/DDBJ databases">
        <title>Interrogation of the integrated mobile genetic elements in gut-associated Bacteroides with a consensus prediction approach.</title>
        <authorList>
            <person name="Campbell D.E."/>
            <person name="Leigh J.R."/>
            <person name="Kim T."/>
            <person name="England W."/>
            <person name="Whitaker R.J."/>
            <person name="Degnan P.H."/>
        </authorList>
    </citation>
    <scope>NUCLEOTIDE SEQUENCE</scope>
    <source>
        <strain evidence="8">VPI-3443</strain>
        <strain evidence="7">VPI-BTDOT2</strain>
        <strain evidence="6 13">WAL8669</strain>
    </source>
</reference>
<dbReference type="EMBL" id="CP083681">
    <property type="protein sequence ID" value="UYU73917.1"/>
    <property type="molecule type" value="Genomic_DNA"/>
</dbReference>
<evidence type="ECO:0000313" key="10">
    <source>
        <dbReference type="Proteomes" id="UP000460317"/>
    </source>
</evidence>
<dbReference type="EMBL" id="WCRS01000003">
    <property type="protein sequence ID" value="KAB4476669.1"/>
    <property type="molecule type" value="Genomic_DNA"/>
</dbReference>
<evidence type="ECO:0000313" key="1">
    <source>
        <dbReference type="EMBL" id="BCA51713.1"/>
    </source>
</evidence>
<name>A0A0P0FB51_BACT4</name>
<dbReference type="Proteomes" id="UP001217776">
    <property type="component" value="Unassembled WGS sequence"/>
</dbReference>
<gene>
    <name evidence="1" type="ORF">BatF92_36550</name>
    <name evidence="5" type="ORF">DW011_11345</name>
    <name evidence="3" type="ORF">GAN59_05655</name>
    <name evidence="2" type="ORF">GAN93_24040</name>
    <name evidence="7" type="ORF">KQP59_12710</name>
    <name evidence="6" type="ORF">KQP68_10970</name>
    <name evidence="8" type="ORF">KQP74_05340</name>
    <name evidence="4" type="ORF">PO127_13920</name>
</gene>
<accession>A0A0P0FB51</accession>
<evidence type="ECO:0000313" key="7">
    <source>
        <dbReference type="EMBL" id="UYU73917.1"/>
    </source>
</evidence>
<evidence type="ECO:0000313" key="6">
    <source>
        <dbReference type="EMBL" id="UYU68753.1"/>
    </source>
</evidence>
<reference evidence="4" key="5">
    <citation type="submission" date="2022-10" db="EMBL/GenBank/DDBJ databases">
        <title>Human gut microbiome strain richness.</title>
        <authorList>
            <person name="Chen-Liaw A."/>
        </authorList>
    </citation>
    <scope>NUCLEOTIDE SEQUENCE</scope>
    <source>
        <strain evidence="4">1001283st1_A3_1001283B150304_161114</strain>
    </source>
</reference>
<reference evidence="10 11" key="2">
    <citation type="journal article" date="2019" name="Nat. Med.">
        <title>A library of human gut bacterial isolates paired with longitudinal multiomics data enables mechanistic microbiome research.</title>
        <authorList>
            <person name="Poyet M."/>
            <person name="Groussin M."/>
            <person name="Gibbons S.M."/>
            <person name="Avila-Pacheco J."/>
            <person name="Jiang X."/>
            <person name="Kearney S.M."/>
            <person name="Perrotta A.R."/>
            <person name="Berdy B."/>
            <person name="Zhao S."/>
            <person name="Lieberman T.D."/>
            <person name="Swanson P.K."/>
            <person name="Smith M."/>
            <person name="Roesemann S."/>
            <person name="Alexander J.E."/>
            <person name="Rich S.A."/>
            <person name="Livny J."/>
            <person name="Vlamakis H."/>
            <person name="Clish C."/>
            <person name="Bullock K."/>
            <person name="Deik A."/>
            <person name="Scott J."/>
            <person name="Pierce K.A."/>
            <person name="Xavier R.J."/>
            <person name="Alm E.J."/>
        </authorList>
    </citation>
    <scope>NUCLEOTIDE SEQUENCE [LARGE SCALE GENOMIC DNA]</scope>
    <source>
        <strain evidence="3 11">BIOML-A156</strain>
        <strain evidence="2 10">BIOML-A165</strain>
    </source>
</reference>
<evidence type="ECO:0000313" key="13">
    <source>
        <dbReference type="Proteomes" id="UP001156218"/>
    </source>
</evidence>
<dbReference type="Proteomes" id="UP001156218">
    <property type="component" value="Chromosome"/>
</dbReference>
<dbReference type="KEGG" id="btho:Btheta7330_00662"/>
<evidence type="ECO:0000313" key="11">
    <source>
        <dbReference type="Proteomes" id="UP000488521"/>
    </source>
</evidence>
<organism evidence="3 11">
    <name type="scientific">Bacteroides thetaiotaomicron</name>
    <dbReference type="NCBI Taxonomy" id="818"/>
    <lineage>
        <taxon>Bacteria</taxon>
        <taxon>Pseudomonadati</taxon>
        <taxon>Bacteroidota</taxon>
        <taxon>Bacteroidia</taxon>
        <taxon>Bacteroidales</taxon>
        <taxon>Bacteroidaceae</taxon>
        <taxon>Bacteroides</taxon>
    </lineage>
</organism>
<dbReference type="EMBL" id="JAQNVG010000021">
    <property type="protein sequence ID" value="MDC2236840.1"/>
    <property type="molecule type" value="Genomic_DNA"/>
</dbReference>
<dbReference type="Proteomes" id="UP001156216">
    <property type="component" value="Chromosome"/>
</dbReference>
<reference evidence="1 12" key="3">
    <citation type="submission" date="2020-02" db="EMBL/GenBank/DDBJ databases">
        <title>Whole-genome sequencing and comparative analysis of the genomes of Bacteroides thetaiotaomicron and Escherichia coli isolated from a healthy resident in Vietnam.</title>
        <authorList>
            <person name="Mohsin M."/>
            <person name="Tanaka K."/>
            <person name="Kawahara R."/>
            <person name="Kondo S."/>
            <person name="Noguchi H."/>
            <person name="Motooka D."/>
            <person name="Nakamura S."/>
            <person name="Khong D.T."/>
            <person name="Nguyen T.N."/>
            <person name="Tran H.T."/>
            <person name="Yamamoto Y."/>
        </authorList>
    </citation>
    <scope>NUCLEOTIDE SEQUENCE [LARGE SCALE GENOMIC DNA]</scope>
    <source>
        <strain evidence="1 12">F9-2</strain>
    </source>
</reference>
<sequence length="73" mass="8440">MAHYTFDIIKYTLITEEGETYKDFIEMMPSLTVQATNYIAATLKAEKAYPSDKYVHQLIDTDAEKWPVNATIF</sequence>
<dbReference type="EMBL" id="CP083685">
    <property type="protein sequence ID" value="UYU92058.1"/>
    <property type="molecule type" value="Genomic_DNA"/>
</dbReference>
<dbReference type="EMBL" id="AP022660">
    <property type="protein sequence ID" value="BCA51713.1"/>
    <property type="molecule type" value="Genomic_DNA"/>
</dbReference>
<dbReference type="EMBL" id="QROV01000011">
    <property type="protein sequence ID" value="RHL59179.1"/>
    <property type="molecule type" value="Genomic_DNA"/>
</dbReference>
<dbReference type="Proteomes" id="UP000460317">
    <property type="component" value="Unassembled WGS sequence"/>
</dbReference>
<evidence type="ECO:0000313" key="5">
    <source>
        <dbReference type="EMBL" id="RHL59179.1"/>
    </source>
</evidence>
<evidence type="ECO:0000313" key="4">
    <source>
        <dbReference type="EMBL" id="MDC2236840.1"/>
    </source>
</evidence>
<proteinExistence type="predicted"/>
<dbReference type="EMBL" id="WCSB01000043">
    <property type="protein sequence ID" value="KAB4447450.1"/>
    <property type="molecule type" value="Genomic_DNA"/>
</dbReference>
<evidence type="ECO:0000313" key="3">
    <source>
        <dbReference type="EMBL" id="KAB4476669.1"/>
    </source>
</evidence>
<dbReference type="Proteomes" id="UP000488521">
    <property type="component" value="Unassembled WGS sequence"/>
</dbReference>
<reference evidence="5 9" key="1">
    <citation type="submission" date="2018-08" db="EMBL/GenBank/DDBJ databases">
        <title>A genome reference for cultivated species of the human gut microbiota.</title>
        <authorList>
            <person name="Zou Y."/>
            <person name="Xue W."/>
            <person name="Luo G."/>
        </authorList>
    </citation>
    <scope>NUCLEOTIDE SEQUENCE [LARGE SCALE GENOMIC DNA]</scope>
    <source>
        <strain evidence="5 9">AF37-12</strain>
    </source>
</reference>
<dbReference type="Proteomes" id="UP000500882">
    <property type="component" value="Chromosome"/>
</dbReference>
<dbReference type="AlphaFoldDB" id="A0A0P0FB51"/>
<dbReference type="EMBL" id="CP083680">
    <property type="protein sequence ID" value="UYU68753.1"/>
    <property type="molecule type" value="Genomic_DNA"/>
</dbReference>
<dbReference type="Proteomes" id="UP000283616">
    <property type="component" value="Unassembled WGS sequence"/>
</dbReference>